<dbReference type="Pfam" id="PF13527">
    <property type="entry name" value="Acetyltransf_9"/>
    <property type="match status" value="1"/>
</dbReference>
<evidence type="ECO:0000313" key="3">
    <source>
        <dbReference type="Proteomes" id="UP000248806"/>
    </source>
</evidence>
<dbReference type="EMBL" id="QKUF01000001">
    <property type="protein sequence ID" value="PZW36461.1"/>
    <property type="molecule type" value="Genomic_DNA"/>
</dbReference>
<evidence type="ECO:0000313" key="2">
    <source>
        <dbReference type="EMBL" id="PZW36461.1"/>
    </source>
</evidence>
<dbReference type="SUPFAM" id="SSF55729">
    <property type="entry name" value="Acyl-CoA N-acyltransferases (Nat)"/>
    <property type="match status" value="1"/>
</dbReference>
<name>A0A326UF11_THEHA</name>
<evidence type="ECO:0000259" key="1">
    <source>
        <dbReference type="PROSITE" id="PS51186"/>
    </source>
</evidence>
<dbReference type="GO" id="GO:0034069">
    <property type="term" value="F:aminoglycoside N-acetyltransferase activity"/>
    <property type="evidence" value="ECO:0007669"/>
    <property type="project" value="TreeGrafter"/>
</dbReference>
<protein>
    <submittedName>
        <fullName evidence="2">Acetyltransferase (GNAT) family protein</fullName>
    </submittedName>
</protein>
<dbReference type="CDD" id="cd04301">
    <property type="entry name" value="NAT_SF"/>
    <property type="match status" value="1"/>
</dbReference>
<dbReference type="PANTHER" id="PTHR37817">
    <property type="entry name" value="N-ACETYLTRANSFERASE EIS"/>
    <property type="match status" value="1"/>
</dbReference>
<proteinExistence type="predicted"/>
<dbReference type="InterPro" id="IPR051554">
    <property type="entry name" value="Acetyltransferase_Eis"/>
</dbReference>
<gene>
    <name evidence="2" type="ORF">EI42_00635</name>
</gene>
<keyword evidence="3" id="KW-1185">Reference proteome</keyword>
<dbReference type="Gene3D" id="3.40.630.30">
    <property type="match status" value="1"/>
</dbReference>
<dbReference type="PANTHER" id="PTHR37817:SF1">
    <property type="entry name" value="N-ACETYLTRANSFERASE EIS"/>
    <property type="match status" value="1"/>
</dbReference>
<dbReference type="GO" id="GO:0030649">
    <property type="term" value="P:aminoglycoside antibiotic catabolic process"/>
    <property type="evidence" value="ECO:0007669"/>
    <property type="project" value="TreeGrafter"/>
</dbReference>
<comment type="caution">
    <text evidence="2">The sequence shown here is derived from an EMBL/GenBank/DDBJ whole genome shotgun (WGS) entry which is preliminary data.</text>
</comment>
<dbReference type="InterPro" id="IPR000182">
    <property type="entry name" value="GNAT_dom"/>
</dbReference>
<reference evidence="2 3" key="1">
    <citation type="submission" date="2018-06" db="EMBL/GenBank/DDBJ databases">
        <title>Genomic Encyclopedia of Archaeal and Bacterial Type Strains, Phase II (KMG-II): from individual species to whole genera.</title>
        <authorList>
            <person name="Goeker M."/>
        </authorList>
    </citation>
    <scope>NUCLEOTIDE SEQUENCE [LARGE SCALE GENOMIC DNA]</scope>
    <source>
        <strain evidence="2 3">ATCC BAA-1881</strain>
    </source>
</reference>
<dbReference type="RefSeq" id="WP_170142311.1">
    <property type="nucleotide sequence ID" value="NZ_BIFX01000001.1"/>
</dbReference>
<keyword evidence="2" id="KW-0808">Transferase</keyword>
<sequence>MKPLQDTTDFTFATAVDAIICEEMAGFGRSMPEGELHETAELTWLYTGVPILNAVLQTHILDNDERTISAYIDRMSRYFTERNTGFAWVLGAATRPVHFAHFLKRRRFVHLVNKSCMALNLSEFARDEPTPEGLTIQKAQDAESLAPLQKIEQQGFGNPPDIAALYYKKYLYEGFNASWHHYIGYQHGEPVAITSLLLHAGLAGIFGVATLPEARRQGIATAMVRHALHEAHRFGYQYAVLSPTSMSEKIYRRLGFRDYSTISIWKSS</sequence>
<dbReference type="AlphaFoldDB" id="A0A326UF11"/>
<dbReference type="InterPro" id="IPR016181">
    <property type="entry name" value="Acyl_CoA_acyltransferase"/>
</dbReference>
<dbReference type="Proteomes" id="UP000248806">
    <property type="component" value="Unassembled WGS sequence"/>
</dbReference>
<organism evidence="2 3">
    <name type="scientific">Thermosporothrix hazakensis</name>
    <dbReference type="NCBI Taxonomy" id="644383"/>
    <lineage>
        <taxon>Bacteria</taxon>
        <taxon>Bacillati</taxon>
        <taxon>Chloroflexota</taxon>
        <taxon>Ktedonobacteria</taxon>
        <taxon>Ktedonobacterales</taxon>
        <taxon>Thermosporotrichaceae</taxon>
        <taxon>Thermosporothrix</taxon>
    </lineage>
</organism>
<accession>A0A326UF11</accession>
<feature type="domain" description="N-acetyltransferase" evidence="1">
    <location>
        <begin position="134"/>
        <end position="268"/>
    </location>
</feature>
<dbReference type="PROSITE" id="PS51186">
    <property type="entry name" value="GNAT"/>
    <property type="match status" value="1"/>
</dbReference>